<protein>
    <submittedName>
        <fullName evidence="1">Uncharacterized protein</fullName>
    </submittedName>
</protein>
<proteinExistence type="predicted"/>
<organism evidence="1 2">
    <name type="scientific">Holdemania filiformis DSM 12042</name>
    <dbReference type="NCBI Taxonomy" id="545696"/>
    <lineage>
        <taxon>Bacteria</taxon>
        <taxon>Bacillati</taxon>
        <taxon>Bacillota</taxon>
        <taxon>Erysipelotrichia</taxon>
        <taxon>Erysipelotrichales</taxon>
        <taxon>Erysipelotrichaceae</taxon>
        <taxon>Holdemania</taxon>
    </lineage>
</organism>
<accession>B9Y3E2</accession>
<evidence type="ECO:0000313" key="1">
    <source>
        <dbReference type="EMBL" id="EEF69505.1"/>
    </source>
</evidence>
<dbReference type="Proteomes" id="UP000005950">
    <property type="component" value="Unassembled WGS sequence"/>
</dbReference>
<name>B9Y3E2_9FIRM</name>
<reference evidence="1 2" key="2">
    <citation type="submission" date="2009-02" db="EMBL/GenBank/DDBJ databases">
        <title>Draft genome sequence of Holdemania filiformis DSM 12042.</title>
        <authorList>
            <person name="Sudarsanam P."/>
            <person name="Ley R."/>
            <person name="Guruge J."/>
            <person name="Turnbaugh P.J."/>
            <person name="Mahowald M."/>
            <person name="Liep D."/>
            <person name="Gordon J."/>
        </authorList>
    </citation>
    <scope>NUCLEOTIDE SEQUENCE [LARGE SCALE GENOMIC DNA]</scope>
    <source>
        <strain evidence="1 2">DSM 12042</strain>
    </source>
</reference>
<sequence length="43" mass="4910">MIHCLNIFVVPPAFDYITIRVKSAGHWNDLRGKRLSSHAECRG</sequence>
<dbReference type="EMBL" id="ACCF01000016">
    <property type="protein sequence ID" value="EEF69505.1"/>
    <property type="molecule type" value="Genomic_DNA"/>
</dbReference>
<dbReference type="STRING" id="545696.HOLDEFILI_00316"/>
<dbReference type="HOGENOM" id="CLU_3234571_0_0_9"/>
<gene>
    <name evidence="1" type="ORF">HOLDEFILI_00316</name>
</gene>
<evidence type="ECO:0000313" key="2">
    <source>
        <dbReference type="Proteomes" id="UP000005950"/>
    </source>
</evidence>
<reference evidence="1 2" key="1">
    <citation type="submission" date="2008-12" db="EMBL/GenBank/DDBJ databases">
        <authorList>
            <person name="Fulton L."/>
            <person name="Clifton S."/>
            <person name="Fulton B."/>
            <person name="Xu J."/>
            <person name="Minx P."/>
            <person name="Pepin K.H."/>
            <person name="Johnson M."/>
            <person name="Bhonagiri V."/>
            <person name="Nash W.E."/>
            <person name="Mardis E.R."/>
            <person name="Wilson R.K."/>
        </authorList>
    </citation>
    <scope>NUCLEOTIDE SEQUENCE [LARGE SCALE GENOMIC DNA]</scope>
    <source>
        <strain evidence="1 2">DSM 12042</strain>
    </source>
</reference>
<comment type="caution">
    <text evidence="1">The sequence shown here is derived from an EMBL/GenBank/DDBJ whole genome shotgun (WGS) entry which is preliminary data.</text>
</comment>
<dbReference type="AlphaFoldDB" id="B9Y3E2"/>